<sequence>MVSALLLAWSFFSTTILGPVVKVVAPLLEAALKTPLGAAIITAIVVYPVADWHGGHVERQRQAAAVAVEVVRRAAFDASDRRDAKADSSVLAAKAAARAAIFEEISHAPIPIPRPGDRGVYDGSRLR</sequence>
<evidence type="ECO:0000313" key="2">
    <source>
        <dbReference type="Proteomes" id="UP000292781"/>
    </source>
</evidence>
<dbReference type="AlphaFoldDB" id="A0A4Q9VDA5"/>
<comment type="caution">
    <text evidence="1">The sequence shown here is derived from an EMBL/GenBank/DDBJ whole genome shotgun (WGS) entry which is preliminary data.</text>
</comment>
<dbReference type="Proteomes" id="UP000292781">
    <property type="component" value="Unassembled WGS sequence"/>
</dbReference>
<organism evidence="1 2">
    <name type="scientific">Siculibacillus lacustris</name>
    <dbReference type="NCBI Taxonomy" id="1549641"/>
    <lineage>
        <taxon>Bacteria</taxon>
        <taxon>Pseudomonadati</taxon>
        <taxon>Pseudomonadota</taxon>
        <taxon>Alphaproteobacteria</taxon>
        <taxon>Hyphomicrobiales</taxon>
        <taxon>Ancalomicrobiaceae</taxon>
        <taxon>Siculibacillus</taxon>
    </lineage>
</organism>
<reference evidence="1 2" key="1">
    <citation type="submission" date="2019-02" db="EMBL/GenBank/DDBJ databases">
        <title>Siculibacillus lacustris gen. nov., sp. nov., a new rosette-forming bacterium isolated from a freshwater crater lake (Lake St. Ana, Romania).</title>
        <authorList>
            <person name="Felfoldi T."/>
            <person name="Marton Z."/>
            <person name="Szabo A."/>
            <person name="Mentes A."/>
            <person name="Boka K."/>
            <person name="Marialigeti K."/>
            <person name="Mathe I."/>
            <person name="Koncz M."/>
            <person name="Schumann P."/>
            <person name="Toth E."/>
        </authorList>
    </citation>
    <scope>NUCLEOTIDE SEQUENCE [LARGE SCALE GENOMIC DNA]</scope>
    <source>
        <strain evidence="1 2">SA-279</strain>
    </source>
</reference>
<dbReference type="RefSeq" id="WP_131311773.1">
    <property type="nucleotide sequence ID" value="NZ_SJFN01000057.1"/>
</dbReference>
<proteinExistence type="predicted"/>
<dbReference type="EMBL" id="SJFN01000057">
    <property type="protein sequence ID" value="TBW32607.1"/>
    <property type="molecule type" value="Genomic_DNA"/>
</dbReference>
<evidence type="ECO:0000313" key="1">
    <source>
        <dbReference type="EMBL" id="TBW32607.1"/>
    </source>
</evidence>
<keyword evidence="2" id="KW-1185">Reference proteome</keyword>
<accession>A0A4Q9VDA5</accession>
<gene>
    <name evidence="1" type="ORF">EYW49_21965</name>
</gene>
<protein>
    <submittedName>
        <fullName evidence="1">Uncharacterized protein</fullName>
    </submittedName>
</protein>
<name>A0A4Q9VDA5_9HYPH</name>